<dbReference type="Pfam" id="PF00805">
    <property type="entry name" value="Pentapeptide"/>
    <property type="match status" value="2"/>
</dbReference>
<dbReference type="Proteomes" id="UP000486903">
    <property type="component" value="Unassembled WGS sequence"/>
</dbReference>
<proteinExistence type="predicted"/>
<dbReference type="InterPro" id="IPR001646">
    <property type="entry name" value="5peptide_repeat"/>
</dbReference>
<dbReference type="Gene3D" id="2.160.20.80">
    <property type="entry name" value="E3 ubiquitin-protein ligase SopA"/>
    <property type="match status" value="1"/>
</dbReference>
<protein>
    <submittedName>
        <fullName evidence="2">Pentapeptide repeat-containing protein</fullName>
    </submittedName>
</protein>
<evidence type="ECO:0000313" key="2">
    <source>
        <dbReference type="EMBL" id="NFV27434.1"/>
    </source>
</evidence>
<evidence type="ECO:0000256" key="1">
    <source>
        <dbReference type="ARBA" id="ARBA00022737"/>
    </source>
</evidence>
<organism evidence="2 3">
    <name type="scientific">Clostridium botulinum</name>
    <dbReference type="NCBI Taxonomy" id="1491"/>
    <lineage>
        <taxon>Bacteria</taxon>
        <taxon>Bacillati</taxon>
        <taxon>Bacillota</taxon>
        <taxon>Clostridia</taxon>
        <taxon>Eubacteriales</taxon>
        <taxon>Clostridiaceae</taxon>
        <taxon>Clostridium</taxon>
    </lineage>
</organism>
<reference evidence="2 3" key="1">
    <citation type="submission" date="2019-04" db="EMBL/GenBank/DDBJ databases">
        <title>Genome sequencing of Clostridium botulinum Groups I-IV and Clostridium butyricum.</title>
        <authorList>
            <person name="Brunt J."/>
            <person name="Van Vliet A.H.M."/>
            <person name="Stringer S.C."/>
            <person name="Carter A.T."/>
            <person name="Peck M.W."/>
        </authorList>
    </citation>
    <scope>NUCLEOTIDE SEQUENCE [LARGE SCALE GENOMIC DNA]</scope>
    <source>
        <strain evidence="2 3">BL81</strain>
    </source>
</reference>
<keyword evidence="1" id="KW-0677">Repeat</keyword>
<evidence type="ECO:0000313" key="3">
    <source>
        <dbReference type="Proteomes" id="UP000486903"/>
    </source>
</evidence>
<dbReference type="AlphaFoldDB" id="A0A0M0A858"/>
<dbReference type="PANTHER" id="PTHR47485">
    <property type="entry name" value="THYLAKOID LUMENAL 17.4 KDA PROTEIN, CHLOROPLASTIC"/>
    <property type="match status" value="1"/>
</dbReference>
<dbReference type="RefSeq" id="WP_003371723.1">
    <property type="nucleotide sequence ID" value="NZ_JACBBA010000002.1"/>
</dbReference>
<accession>A0A0M0A858</accession>
<gene>
    <name evidence="2" type="ORF">FDG31_14940</name>
</gene>
<sequence length="478" mass="55066">MIECDFEVLKIGISLFPKELLSNEENINSLLDLFENEEKFLPTHWGTFERPKFKYDRYEILNKVLNEKKDMIFLHRNKAPKYTCYFDLSNKDDLCNYFTVQFNNKTPKKYWDDIYEFSDKIAEVIKPRFGVSGLVYNAPIYIKSKLDELLNLMLYTSQESQADFPKCGVRGLGMKTYFGDSLLNLYGKDIIMDIPAVINKLRYGGVSIDLSENHWLEESEILFNSWKICMEYLNKFDILASFTAKESGCIDFKSNELWDKNKKSLINRNTAEEGKSKDNISKEKQIFRDKINEVRRNKNTLLDEVIKKCDLSFSDLEDLSAERLEMEDVNIKASSFLNSELYSCNLEKCNLEECDFERAGIGASYFIDCNFNNSNMKYVVMNVSFCTGSSFDEVDFSNGELRGTCIDNASVKNAKITNVDAKMSSFNGSDLSGADLSNSNFEKASFLNCKLEGVKWKGANIDNAKFDIGIREKIEKFI</sequence>
<dbReference type="EMBL" id="SXFB01000015">
    <property type="protein sequence ID" value="NFV27434.1"/>
    <property type="molecule type" value="Genomic_DNA"/>
</dbReference>
<dbReference type="SUPFAM" id="SSF141571">
    <property type="entry name" value="Pentapeptide repeat-like"/>
    <property type="match status" value="1"/>
</dbReference>
<dbReference type="PANTHER" id="PTHR47485:SF1">
    <property type="entry name" value="THYLAKOID LUMENAL 17.4 KDA PROTEIN, CHLOROPLASTIC"/>
    <property type="match status" value="1"/>
</dbReference>
<name>A0A0M0A858_CLOBO</name>
<comment type="caution">
    <text evidence="2">The sequence shown here is derived from an EMBL/GenBank/DDBJ whole genome shotgun (WGS) entry which is preliminary data.</text>
</comment>